<dbReference type="Proteomes" id="UP000280099">
    <property type="component" value="Unassembled WGS sequence"/>
</dbReference>
<dbReference type="InterPro" id="IPR029033">
    <property type="entry name" value="His_PPase_superfam"/>
</dbReference>
<keyword evidence="2" id="KW-1185">Reference proteome</keyword>
<dbReference type="GO" id="GO:0005737">
    <property type="term" value="C:cytoplasm"/>
    <property type="evidence" value="ECO:0007669"/>
    <property type="project" value="InterPro"/>
</dbReference>
<evidence type="ECO:0000313" key="2">
    <source>
        <dbReference type="Proteomes" id="UP000280099"/>
    </source>
</evidence>
<dbReference type="AlphaFoldDB" id="A0A420XJ14"/>
<dbReference type="GO" id="GO:0101006">
    <property type="term" value="F:protein histidine phosphatase activity"/>
    <property type="evidence" value="ECO:0007669"/>
    <property type="project" value="InterPro"/>
</dbReference>
<dbReference type="InterPro" id="IPR013078">
    <property type="entry name" value="His_Pase_superF_clade-1"/>
</dbReference>
<dbReference type="InterPro" id="IPR004449">
    <property type="entry name" value="SixA"/>
</dbReference>
<dbReference type="NCBIfam" id="TIGR00249">
    <property type="entry name" value="sixA"/>
    <property type="match status" value="1"/>
</dbReference>
<comment type="caution">
    <text evidence="1">The sequence shown here is derived from an EMBL/GenBank/DDBJ whole genome shotgun (WGS) entry which is preliminary data.</text>
</comment>
<dbReference type="OrthoDB" id="92610at2"/>
<name>A0A420XJ14_9PAST</name>
<sequence>MNIWIMRHSEAGFNAQTDQQRSLTNKGHDMAFSQGKWLATRLQSQQVKLDKVIVSPYLRAQQTFSEVFAGMQAVTSQSFFGNEQVENWQGITPSGDVDDVIDYLEFLYTEQNIQNVLIISHLPLVFDLVSTLTHNKAHVHFYPAVIAEVNVLDVENLESSTLIDTKHP</sequence>
<protein>
    <submittedName>
        <fullName evidence="1">Phosphohistidine phosphatase SixA</fullName>
    </submittedName>
</protein>
<reference evidence="1 2" key="1">
    <citation type="submission" date="2018-10" db="EMBL/GenBank/DDBJ databases">
        <title>Genomic Encyclopedia of Type Strains, Phase IV (KMG-IV): sequencing the most valuable type-strain genomes for metagenomic binning, comparative biology and taxonomic classification.</title>
        <authorList>
            <person name="Goeker M."/>
        </authorList>
    </citation>
    <scope>NUCLEOTIDE SEQUENCE [LARGE SCALE GENOMIC DNA]</scope>
    <source>
        <strain evidence="1 2">DSM 23800</strain>
    </source>
</reference>
<evidence type="ECO:0000313" key="1">
    <source>
        <dbReference type="EMBL" id="RKR77080.1"/>
    </source>
</evidence>
<proteinExistence type="predicted"/>
<organism evidence="1 2">
    <name type="scientific">Otariodibacter oris</name>
    <dbReference type="NCBI Taxonomy" id="1032623"/>
    <lineage>
        <taxon>Bacteria</taxon>
        <taxon>Pseudomonadati</taxon>
        <taxon>Pseudomonadota</taxon>
        <taxon>Gammaproteobacteria</taxon>
        <taxon>Pasteurellales</taxon>
        <taxon>Pasteurellaceae</taxon>
        <taxon>Otariodibacter</taxon>
    </lineage>
</organism>
<dbReference type="Pfam" id="PF00300">
    <property type="entry name" value="His_Phos_1"/>
    <property type="match status" value="1"/>
</dbReference>
<dbReference type="Gene3D" id="3.40.50.1240">
    <property type="entry name" value="Phosphoglycerate mutase-like"/>
    <property type="match status" value="1"/>
</dbReference>
<dbReference type="EMBL" id="RBJC01000004">
    <property type="protein sequence ID" value="RKR77080.1"/>
    <property type="molecule type" value="Genomic_DNA"/>
</dbReference>
<dbReference type="CDD" id="cd07067">
    <property type="entry name" value="HP_PGM_like"/>
    <property type="match status" value="1"/>
</dbReference>
<gene>
    <name evidence="1" type="ORF">DES31_0401</name>
</gene>
<dbReference type="SUPFAM" id="SSF53254">
    <property type="entry name" value="Phosphoglycerate mutase-like"/>
    <property type="match status" value="1"/>
</dbReference>
<accession>A0A420XJ14</accession>
<dbReference type="RefSeq" id="WP_121122274.1">
    <property type="nucleotide sequence ID" value="NZ_CP016604.1"/>
</dbReference>